<evidence type="ECO:0000313" key="2">
    <source>
        <dbReference type="EMBL" id="KAK6735971.1"/>
    </source>
</evidence>
<accession>A0ABR1CFH8</accession>
<dbReference type="EMBL" id="JAVFWL010000002">
    <property type="protein sequence ID" value="KAK6735971.1"/>
    <property type="molecule type" value="Genomic_DNA"/>
</dbReference>
<evidence type="ECO:0000313" key="3">
    <source>
        <dbReference type="Proteomes" id="UP001303046"/>
    </source>
</evidence>
<evidence type="ECO:0000256" key="1">
    <source>
        <dbReference type="SAM" id="MobiDB-lite"/>
    </source>
</evidence>
<feature type="compositionally biased region" description="Basic and acidic residues" evidence="1">
    <location>
        <begin position="35"/>
        <end position="48"/>
    </location>
</feature>
<feature type="compositionally biased region" description="Basic and acidic residues" evidence="1">
    <location>
        <begin position="13"/>
        <end position="22"/>
    </location>
</feature>
<gene>
    <name evidence="2" type="primary">Necator_chrII.g6728</name>
    <name evidence="2" type="ORF">RB195_018935</name>
</gene>
<dbReference type="Proteomes" id="UP001303046">
    <property type="component" value="Unassembled WGS sequence"/>
</dbReference>
<feature type="region of interest" description="Disordered" evidence="1">
    <location>
        <begin position="1"/>
        <end position="108"/>
    </location>
</feature>
<sequence length="196" mass="22397">MPNSPNRAMRPINTDRTDDADATHQGLRRTRRGYRQRDPTRRTTEKQKWQASLEQEPAPHIEAKKRKEQEEGERNDENVLEVMDEVGEDESGVEYEQDEQSEEDMAAEQVERVVQQARAQVEPARGGANPGQKQRVAHIRKRIQPENGSAGANDSVRNYEAPNRNGMIFVSCYNNWRDIPCARHAGTATRIPKPLL</sequence>
<protein>
    <submittedName>
        <fullName evidence="2">Uncharacterized protein</fullName>
    </submittedName>
</protein>
<name>A0ABR1CFH8_NECAM</name>
<feature type="compositionally biased region" description="Acidic residues" evidence="1">
    <location>
        <begin position="70"/>
        <end position="106"/>
    </location>
</feature>
<proteinExistence type="predicted"/>
<feature type="compositionally biased region" description="Basic and acidic residues" evidence="1">
    <location>
        <begin position="57"/>
        <end position="69"/>
    </location>
</feature>
<reference evidence="2 3" key="1">
    <citation type="submission" date="2023-08" db="EMBL/GenBank/DDBJ databases">
        <title>A Necator americanus chromosomal reference genome.</title>
        <authorList>
            <person name="Ilik V."/>
            <person name="Petrzelkova K.J."/>
            <person name="Pardy F."/>
            <person name="Fuh T."/>
            <person name="Niatou-Singa F.S."/>
            <person name="Gouil Q."/>
            <person name="Baker L."/>
            <person name="Ritchie M.E."/>
            <person name="Jex A.R."/>
            <person name="Gazzola D."/>
            <person name="Li H."/>
            <person name="Toshio Fujiwara R."/>
            <person name="Zhan B."/>
            <person name="Aroian R.V."/>
            <person name="Pafco B."/>
            <person name="Schwarz E.M."/>
        </authorList>
    </citation>
    <scope>NUCLEOTIDE SEQUENCE [LARGE SCALE GENOMIC DNA]</scope>
    <source>
        <strain evidence="2 3">Aroian</strain>
        <tissue evidence="2">Whole animal</tissue>
    </source>
</reference>
<keyword evidence="3" id="KW-1185">Reference proteome</keyword>
<comment type="caution">
    <text evidence="2">The sequence shown here is derived from an EMBL/GenBank/DDBJ whole genome shotgun (WGS) entry which is preliminary data.</text>
</comment>
<organism evidence="2 3">
    <name type="scientific">Necator americanus</name>
    <name type="common">Human hookworm</name>
    <dbReference type="NCBI Taxonomy" id="51031"/>
    <lineage>
        <taxon>Eukaryota</taxon>
        <taxon>Metazoa</taxon>
        <taxon>Ecdysozoa</taxon>
        <taxon>Nematoda</taxon>
        <taxon>Chromadorea</taxon>
        <taxon>Rhabditida</taxon>
        <taxon>Rhabditina</taxon>
        <taxon>Rhabditomorpha</taxon>
        <taxon>Strongyloidea</taxon>
        <taxon>Ancylostomatidae</taxon>
        <taxon>Bunostominae</taxon>
        <taxon>Necator</taxon>
    </lineage>
</organism>